<evidence type="ECO:0000313" key="3">
    <source>
        <dbReference type="Proteomes" id="UP000265515"/>
    </source>
</evidence>
<dbReference type="Proteomes" id="UP000265515">
    <property type="component" value="Unassembled WGS sequence"/>
</dbReference>
<dbReference type="Gene3D" id="1.10.220.150">
    <property type="entry name" value="Arf GTPase activating protein"/>
    <property type="match status" value="1"/>
</dbReference>
<feature type="compositionally biased region" description="Low complexity" evidence="1">
    <location>
        <begin position="406"/>
        <end position="418"/>
    </location>
</feature>
<feature type="compositionally biased region" description="Basic and acidic residues" evidence="1">
    <location>
        <begin position="219"/>
        <end position="231"/>
    </location>
</feature>
<evidence type="ECO:0008006" key="4">
    <source>
        <dbReference type="Google" id="ProtNLM"/>
    </source>
</evidence>
<keyword evidence="3" id="KW-1185">Reference proteome</keyword>
<dbReference type="InterPro" id="IPR044820">
    <property type="entry name" value="AGD14-like"/>
</dbReference>
<dbReference type="Gramene" id="GBG61472">
    <property type="protein sequence ID" value="GBG61472"/>
    <property type="gene ID" value="CBR_g21816"/>
</dbReference>
<dbReference type="OrthoDB" id="6036at2759"/>
<feature type="compositionally biased region" description="Basic and acidic residues" evidence="1">
    <location>
        <begin position="70"/>
        <end position="196"/>
    </location>
</feature>
<accession>A0A388JUS8</accession>
<proteinExistence type="predicted"/>
<feature type="compositionally biased region" description="Polar residues" evidence="1">
    <location>
        <begin position="496"/>
        <end position="521"/>
    </location>
</feature>
<organism evidence="2 3">
    <name type="scientific">Chara braunii</name>
    <name type="common">Braun's stonewort</name>
    <dbReference type="NCBI Taxonomy" id="69332"/>
    <lineage>
        <taxon>Eukaryota</taxon>
        <taxon>Viridiplantae</taxon>
        <taxon>Streptophyta</taxon>
        <taxon>Charophyceae</taxon>
        <taxon>Charales</taxon>
        <taxon>Characeae</taxon>
        <taxon>Chara</taxon>
    </lineage>
</organism>
<dbReference type="PANTHER" id="PTHR46085:SF3">
    <property type="entry name" value="ARF GTPASE ACTIVATING PROTEIN"/>
    <property type="match status" value="1"/>
</dbReference>
<reference evidence="2 3" key="1">
    <citation type="journal article" date="2018" name="Cell">
        <title>The Chara Genome: Secondary Complexity and Implications for Plant Terrestrialization.</title>
        <authorList>
            <person name="Nishiyama T."/>
            <person name="Sakayama H."/>
            <person name="Vries J.D."/>
            <person name="Buschmann H."/>
            <person name="Saint-Marcoux D."/>
            <person name="Ullrich K.K."/>
            <person name="Haas F.B."/>
            <person name="Vanderstraeten L."/>
            <person name="Becker D."/>
            <person name="Lang D."/>
            <person name="Vosolsobe S."/>
            <person name="Rombauts S."/>
            <person name="Wilhelmsson P.K.I."/>
            <person name="Janitza P."/>
            <person name="Kern R."/>
            <person name="Heyl A."/>
            <person name="Rumpler F."/>
            <person name="Villalobos L.I.A.C."/>
            <person name="Clay J.M."/>
            <person name="Skokan R."/>
            <person name="Toyoda A."/>
            <person name="Suzuki Y."/>
            <person name="Kagoshima H."/>
            <person name="Schijlen E."/>
            <person name="Tajeshwar N."/>
            <person name="Catarino B."/>
            <person name="Hetherington A.J."/>
            <person name="Saltykova A."/>
            <person name="Bonnot C."/>
            <person name="Breuninger H."/>
            <person name="Symeonidi A."/>
            <person name="Radhakrishnan G.V."/>
            <person name="Van Nieuwerburgh F."/>
            <person name="Deforce D."/>
            <person name="Chang C."/>
            <person name="Karol K.G."/>
            <person name="Hedrich R."/>
            <person name="Ulvskov P."/>
            <person name="Glockner G."/>
            <person name="Delwiche C.F."/>
            <person name="Petrasek J."/>
            <person name="Van de Peer Y."/>
            <person name="Friml J."/>
            <person name="Beilby M."/>
            <person name="Dolan L."/>
            <person name="Kohara Y."/>
            <person name="Sugano S."/>
            <person name="Fujiyama A."/>
            <person name="Delaux P.-M."/>
            <person name="Quint M."/>
            <person name="TheiBen G."/>
            <person name="Hagemann M."/>
            <person name="Harholt J."/>
            <person name="Dunand C."/>
            <person name="Zachgo S."/>
            <person name="Langdale J."/>
            <person name="Maumus F."/>
            <person name="Straeten D.V.D."/>
            <person name="Gould S.B."/>
            <person name="Rensing S.A."/>
        </authorList>
    </citation>
    <scope>NUCLEOTIDE SEQUENCE [LARGE SCALE GENOMIC DNA]</scope>
    <source>
        <strain evidence="2 3">S276</strain>
    </source>
</reference>
<feature type="region of interest" description="Disordered" evidence="1">
    <location>
        <begin position="398"/>
        <end position="418"/>
    </location>
</feature>
<comment type="caution">
    <text evidence="2">The sequence shown here is derived from an EMBL/GenBank/DDBJ whole genome shotgun (WGS) entry which is preliminary data.</text>
</comment>
<dbReference type="GO" id="GO:0005096">
    <property type="term" value="F:GTPase activator activity"/>
    <property type="evidence" value="ECO:0007669"/>
    <property type="project" value="InterPro"/>
</dbReference>
<gene>
    <name evidence="2" type="ORF">CBR_g21816</name>
</gene>
<dbReference type="InterPro" id="IPR037278">
    <property type="entry name" value="ARFGAP/RecO"/>
</dbReference>
<dbReference type="PANTHER" id="PTHR46085">
    <property type="entry name" value="ARFGAP/RECO-RELATED"/>
    <property type="match status" value="1"/>
</dbReference>
<dbReference type="STRING" id="69332.A0A388JUS8"/>
<protein>
    <recommendedName>
        <fullName evidence="4">Arf-GAP domain-containing protein</fullName>
    </recommendedName>
</protein>
<dbReference type="InterPro" id="IPR038508">
    <property type="entry name" value="ArfGAP_dom_sf"/>
</dbReference>
<feature type="region of interest" description="Disordered" evidence="1">
    <location>
        <begin position="492"/>
        <end position="524"/>
    </location>
</feature>
<dbReference type="SUPFAM" id="SSF57863">
    <property type="entry name" value="ArfGap/RecO-like zinc finger"/>
    <property type="match status" value="1"/>
</dbReference>
<sequence length="703" mass="75138">MATFTAEEVRNLQEGGNERAREYFLRDFDFSRQSLPDSSNPEKLRDFIKAVYVDKRYCGAGRGGAGGRSARSDDDGPSNRRDSRDREFPDDRHGRYDDRRDGRRGSSDRGSADFGRSDTRDGNRVERRNDDRRDGGSWGEDRRGAARHEDRKSADWERERDRRPDDLFRFSEMDKERERRNEDDRRDRRPGYRDYPESPPVKHISSVLGENAPPLRVSVEYEGRSNGRYEDDTPGISPHQRSSARPGSVAGSEDSGRPDSEGGHKRKNSIPLIDFNLDGEPAATSTQPQSEDGGAFIVANSVASSSATAGWATFDVSPPQGGPGAGGGEFDSFGRGLFAGSAAGTGAALGATTTATVGGAVGPDGSAAWDGPWAGGMNSANAVNSVTVATQGQNEWASFDTDSSSQVQPAQTPMQPQAQQWDTFGAAQRNVLLSSPQQQQQQQKQQQQMSTQQQQQTSAQQQQQTAAQQQQQQQQQQFQQVLQPSQPQQVQQQAQGVNLQRSLSARSVPSPTAQQAQTSSRPALPDEFFTEAYAPATAASFYGMQQAGRLIPGAQYAAMAGGMMSFANMSPLQAALPQLPQGGPYASGSSMQSFAGWASQGAIRGAQSFPPTGAGMMMAPGGIPQFAMGPGPVQGPAGSQMLMSPTMMMPGQGMGGMLPAAAGYMPAAAAAGMQFVGGGQFSPTGMQRVPYAARPSGAGNPFG</sequence>
<name>A0A388JUS8_CHABU</name>
<feature type="region of interest" description="Disordered" evidence="1">
    <location>
        <begin position="58"/>
        <end position="292"/>
    </location>
</feature>
<feature type="compositionally biased region" description="Basic and acidic residues" evidence="1">
    <location>
        <begin position="254"/>
        <end position="263"/>
    </location>
</feature>
<dbReference type="EMBL" id="BFEA01000020">
    <property type="protein sequence ID" value="GBG61472.1"/>
    <property type="molecule type" value="Genomic_DNA"/>
</dbReference>
<evidence type="ECO:0000313" key="2">
    <source>
        <dbReference type="EMBL" id="GBG61472.1"/>
    </source>
</evidence>
<evidence type="ECO:0000256" key="1">
    <source>
        <dbReference type="SAM" id="MobiDB-lite"/>
    </source>
</evidence>
<dbReference type="OMA" id="FANMSPL"/>
<dbReference type="AlphaFoldDB" id="A0A388JUS8"/>